<evidence type="ECO:0000256" key="1">
    <source>
        <dbReference type="SAM" id="MobiDB-lite"/>
    </source>
</evidence>
<dbReference type="Proteomes" id="UP000567795">
    <property type="component" value="Unassembled WGS sequence"/>
</dbReference>
<gene>
    <name evidence="2" type="ORF">FHU37_002083</name>
</gene>
<name>A0A852ZV39_9ACTN</name>
<reference evidence="2 3" key="1">
    <citation type="submission" date="2020-07" db="EMBL/GenBank/DDBJ databases">
        <title>Sequencing the genomes of 1000 actinobacteria strains.</title>
        <authorList>
            <person name="Klenk H.-P."/>
        </authorList>
    </citation>
    <scope>NUCLEOTIDE SEQUENCE [LARGE SCALE GENOMIC DNA]</scope>
    <source>
        <strain evidence="2 3">DSM 42178</strain>
    </source>
</reference>
<dbReference type="AlphaFoldDB" id="A0A852ZV39"/>
<dbReference type="RefSeq" id="WP_179813934.1">
    <property type="nucleotide sequence ID" value="NZ_JACBZD010000001.1"/>
</dbReference>
<sequence>MRWIVGWSGTRSPHHPGEPPGPEPVGGLPLWTGPEPLWAVGDWRPEELRRVEMLPDGRTVTRTGPATATHDGADHTGPAGGPRTGPTPPARLAVVGHCHATDEQLAVALAAARAGALRHLTRWPGSYWTVLSIGTRTCLIGDLAGLRPVFHTPWRGGTAYATAALPLADLVDADLDPGYLAAALACPEIPEVLDGRTPYRGVRRLDAGHALEIRAGTARQARYERPPAAVGAAPWLPVEEAIERLAEALRDAVAARLTPHPAPTGPHPAPGHGPDSTHAPEGAAHAPGGSAAARPGTPTVPLGADLSGGTASATLALLAAAPTTAPAGGAAPHPHACSNRPGTPDGPAPVEPPAPDGEAPLAITWTPAHPEPAPAATPTPAQRAVRRARAVAAEAGMRHRVITGPASALPFAAFTDPSADHDPLAGPLPDHPGPALVDGDATRLRLAAGGRDHLVGHGARHVLDRHPARLADLALDRGLRHAARGVGALTRPGAEWSGATATGVLLAARRLAATTWADGMAATAARMLHRTSPRGRRRGGGTGFAMQDVYSAISWSAPGPAAAWLTGDALATAAAQLRAAAERPAPDTRPGERRARLALARYAADHRVLQQLAEAPGQRLHAPFLDDEVVRACRALPIEPRLHPGARRALLERVIRHAGGRGLPGVLAGHAAGGEPGQAGNAGTPPAAAARTGLRAAAAGLAELLGSGLLPAAGVVDRAAALSTLRAVTQGAEVPHDALRGLIEVVGTEVWLRRLQLRRGSCWTERPRTHRAPSVGLPRG</sequence>
<accession>A0A852ZV39</accession>
<feature type="region of interest" description="Disordered" evidence="1">
    <location>
        <begin position="1"/>
        <end position="27"/>
    </location>
</feature>
<feature type="region of interest" description="Disordered" evidence="1">
    <location>
        <begin position="257"/>
        <end position="305"/>
    </location>
</feature>
<dbReference type="InterPro" id="IPR029055">
    <property type="entry name" value="Ntn_hydrolases_N"/>
</dbReference>
<feature type="region of interest" description="Disordered" evidence="1">
    <location>
        <begin position="55"/>
        <end position="89"/>
    </location>
</feature>
<feature type="region of interest" description="Disordered" evidence="1">
    <location>
        <begin position="668"/>
        <end position="687"/>
    </location>
</feature>
<evidence type="ECO:0000313" key="3">
    <source>
        <dbReference type="Proteomes" id="UP000567795"/>
    </source>
</evidence>
<keyword evidence="3" id="KW-1185">Reference proteome</keyword>
<evidence type="ECO:0000313" key="2">
    <source>
        <dbReference type="EMBL" id="NYI05140.1"/>
    </source>
</evidence>
<feature type="compositionally biased region" description="Pro residues" evidence="1">
    <location>
        <begin position="260"/>
        <end position="271"/>
    </location>
</feature>
<proteinExistence type="predicted"/>
<comment type="caution">
    <text evidence="2">The sequence shown here is derived from an EMBL/GenBank/DDBJ whole genome shotgun (WGS) entry which is preliminary data.</text>
</comment>
<feature type="compositionally biased region" description="Low complexity" evidence="1">
    <location>
        <begin position="325"/>
        <end position="343"/>
    </location>
</feature>
<protein>
    <recommendedName>
        <fullName evidence="4">Asparagine synthase</fullName>
    </recommendedName>
</protein>
<dbReference type="SUPFAM" id="SSF52402">
    <property type="entry name" value="Adenine nucleotide alpha hydrolases-like"/>
    <property type="match status" value="1"/>
</dbReference>
<dbReference type="EMBL" id="JACBZD010000001">
    <property type="protein sequence ID" value="NYI05140.1"/>
    <property type="molecule type" value="Genomic_DNA"/>
</dbReference>
<evidence type="ECO:0008006" key="4">
    <source>
        <dbReference type="Google" id="ProtNLM"/>
    </source>
</evidence>
<feature type="compositionally biased region" description="Low complexity" evidence="1">
    <location>
        <begin position="678"/>
        <end position="687"/>
    </location>
</feature>
<feature type="compositionally biased region" description="Low complexity" evidence="1">
    <location>
        <begin position="272"/>
        <end position="297"/>
    </location>
</feature>
<organism evidence="2 3">
    <name type="scientific">Allostreptomyces psammosilenae</name>
    <dbReference type="NCBI Taxonomy" id="1892865"/>
    <lineage>
        <taxon>Bacteria</taxon>
        <taxon>Bacillati</taxon>
        <taxon>Actinomycetota</taxon>
        <taxon>Actinomycetes</taxon>
        <taxon>Kitasatosporales</taxon>
        <taxon>Streptomycetaceae</taxon>
        <taxon>Allostreptomyces</taxon>
    </lineage>
</organism>
<feature type="region of interest" description="Disordered" evidence="1">
    <location>
        <begin position="325"/>
        <end position="381"/>
    </location>
</feature>
<dbReference type="SUPFAM" id="SSF56235">
    <property type="entry name" value="N-terminal nucleophile aminohydrolases (Ntn hydrolases)"/>
    <property type="match status" value="1"/>
</dbReference>
<feature type="compositionally biased region" description="Pro residues" evidence="1">
    <location>
        <begin position="344"/>
        <end position="355"/>
    </location>
</feature>